<name>A0ABZ2LKK9_9BACT</name>
<evidence type="ECO:0000256" key="2">
    <source>
        <dbReference type="ARBA" id="ARBA00023136"/>
    </source>
</evidence>
<proteinExistence type="predicted"/>
<protein>
    <submittedName>
        <fullName evidence="7">OmpA family protein</fullName>
    </submittedName>
</protein>
<dbReference type="PROSITE" id="PS51257">
    <property type="entry name" value="PROKAR_LIPOPROTEIN"/>
    <property type="match status" value="1"/>
</dbReference>
<accession>A0ABZ2LKK9</accession>
<evidence type="ECO:0000256" key="5">
    <source>
        <dbReference type="SAM" id="SignalP"/>
    </source>
</evidence>
<dbReference type="InterPro" id="IPR050330">
    <property type="entry name" value="Bact_OuterMem_StrucFunc"/>
</dbReference>
<dbReference type="InterPro" id="IPR006664">
    <property type="entry name" value="OMP_bac"/>
</dbReference>
<keyword evidence="5" id="KW-0732">Signal</keyword>
<evidence type="ECO:0000256" key="3">
    <source>
        <dbReference type="ARBA" id="ARBA00023237"/>
    </source>
</evidence>
<evidence type="ECO:0000259" key="6">
    <source>
        <dbReference type="PROSITE" id="PS51123"/>
    </source>
</evidence>
<feature type="domain" description="OmpA-like" evidence="6">
    <location>
        <begin position="71"/>
        <end position="186"/>
    </location>
</feature>
<evidence type="ECO:0000256" key="4">
    <source>
        <dbReference type="PROSITE-ProRule" id="PRU00473"/>
    </source>
</evidence>
<dbReference type="Pfam" id="PF00691">
    <property type="entry name" value="OmpA"/>
    <property type="match status" value="1"/>
</dbReference>
<keyword evidence="3" id="KW-0998">Cell outer membrane</keyword>
<evidence type="ECO:0000256" key="1">
    <source>
        <dbReference type="ARBA" id="ARBA00004442"/>
    </source>
</evidence>
<keyword evidence="8" id="KW-1185">Reference proteome</keyword>
<comment type="subcellular location">
    <subcellularLocation>
        <location evidence="1">Cell outer membrane</location>
    </subcellularLocation>
</comment>
<feature type="signal peptide" evidence="5">
    <location>
        <begin position="1"/>
        <end position="21"/>
    </location>
</feature>
<dbReference type="SUPFAM" id="SSF103088">
    <property type="entry name" value="OmpA-like"/>
    <property type="match status" value="1"/>
</dbReference>
<feature type="chain" id="PRO_5045309455" evidence="5">
    <location>
        <begin position="22"/>
        <end position="186"/>
    </location>
</feature>
<evidence type="ECO:0000313" key="8">
    <source>
        <dbReference type="Proteomes" id="UP001370348"/>
    </source>
</evidence>
<dbReference type="PANTHER" id="PTHR30329">
    <property type="entry name" value="STATOR ELEMENT OF FLAGELLAR MOTOR COMPLEX"/>
    <property type="match status" value="1"/>
</dbReference>
<sequence length="186" mass="20242">MRRSFTFSLSLVALMALIACASGCIRGERPLPPASIWPEAIASAEMPDKPVRKGQGVRAGSIAISDEIARLCTIRTQVGAAPRFAFDSDDIGEPERHVLGLVARCFTTGPLRGRAIKLTGHADPRGEEEYNMTLAALRATNVKGYLSERGVDRRKIADTSRGELDATGDEEGSWAYDRRVDIDLVR</sequence>
<dbReference type="EMBL" id="CP089984">
    <property type="protein sequence ID" value="WXB11267.1"/>
    <property type="molecule type" value="Genomic_DNA"/>
</dbReference>
<dbReference type="Proteomes" id="UP001370348">
    <property type="component" value="Chromosome"/>
</dbReference>
<dbReference type="RefSeq" id="WP_394820883.1">
    <property type="nucleotide sequence ID" value="NZ_CP089984.1"/>
</dbReference>
<evidence type="ECO:0000313" key="7">
    <source>
        <dbReference type="EMBL" id="WXB11267.1"/>
    </source>
</evidence>
<dbReference type="InterPro" id="IPR006665">
    <property type="entry name" value="OmpA-like"/>
</dbReference>
<dbReference type="InterPro" id="IPR036737">
    <property type="entry name" value="OmpA-like_sf"/>
</dbReference>
<dbReference type="PRINTS" id="PR01021">
    <property type="entry name" value="OMPADOMAIN"/>
</dbReference>
<keyword evidence="2 4" id="KW-0472">Membrane</keyword>
<organism evidence="7 8">
    <name type="scientific">Pendulispora albinea</name>
    <dbReference type="NCBI Taxonomy" id="2741071"/>
    <lineage>
        <taxon>Bacteria</taxon>
        <taxon>Pseudomonadati</taxon>
        <taxon>Myxococcota</taxon>
        <taxon>Myxococcia</taxon>
        <taxon>Myxococcales</taxon>
        <taxon>Sorangiineae</taxon>
        <taxon>Pendulisporaceae</taxon>
        <taxon>Pendulispora</taxon>
    </lineage>
</organism>
<reference evidence="7 8" key="1">
    <citation type="submission" date="2021-12" db="EMBL/GenBank/DDBJ databases">
        <title>Discovery of the Pendulisporaceae a myxobacterial family with distinct sporulation behavior and unique specialized metabolism.</title>
        <authorList>
            <person name="Garcia R."/>
            <person name="Popoff A."/>
            <person name="Bader C.D."/>
            <person name="Loehr J."/>
            <person name="Walesch S."/>
            <person name="Walt C."/>
            <person name="Boldt J."/>
            <person name="Bunk B."/>
            <person name="Haeckl F.J.F.P.J."/>
            <person name="Gunesch A.P."/>
            <person name="Birkelbach J."/>
            <person name="Nuebel U."/>
            <person name="Pietschmann T."/>
            <person name="Bach T."/>
            <person name="Mueller R."/>
        </authorList>
    </citation>
    <scope>NUCLEOTIDE SEQUENCE [LARGE SCALE GENOMIC DNA]</scope>
    <source>
        <strain evidence="7 8">MSr11954</strain>
    </source>
</reference>
<dbReference type="Gene3D" id="3.30.1330.60">
    <property type="entry name" value="OmpA-like domain"/>
    <property type="match status" value="1"/>
</dbReference>
<dbReference type="CDD" id="cd07185">
    <property type="entry name" value="OmpA_C-like"/>
    <property type="match status" value="1"/>
</dbReference>
<gene>
    <name evidence="7" type="ORF">LZC94_25765</name>
</gene>
<dbReference type="PANTHER" id="PTHR30329:SF21">
    <property type="entry name" value="LIPOPROTEIN YIAD-RELATED"/>
    <property type="match status" value="1"/>
</dbReference>
<dbReference type="PROSITE" id="PS51123">
    <property type="entry name" value="OMPA_2"/>
    <property type="match status" value="1"/>
</dbReference>